<feature type="non-terminal residue" evidence="4">
    <location>
        <position position="1"/>
    </location>
</feature>
<keyword evidence="5" id="KW-1185">Reference proteome</keyword>
<dbReference type="Pfam" id="PF10250">
    <property type="entry name" value="O-FucT"/>
    <property type="match status" value="1"/>
</dbReference>
<dbReference type="Proteomes" id="UP000053558">
    <property type="component" value="Unassembled WGS sequence"/>
</dbReference>
<dbReference type="EMBL" id="JH711581">
    <property type="protein sequence ID" value="EIW79008.1"/>
    <property type="molecule type" value="Genomic_DNA"/>
</dbReference>
<sequence length="384" mass="42757">LSVVPAHLMSGVINLSSIGSGWGNIMQDYVMSALLAHVTNRSHVFNDYVWDKDHGPYSDFNGKAIPSRIPLTALAGGPMVGGNMPPGYTSPLAVSSGFFRKVCPNPAIVNVKDVNTHDMIYSAPASSILETWIQTINSIDDPCIKLANKSRLLTIWPYLSKTPVMTHWRWSPLVVDAFKKNLHFFGPTSPILSSSNTPKSNSPDMIPGLLAIHVRRGDFADHCQHLATWSSDWNAFNAFSEFIDKFKVPTDAVWGETTPENRAMYERRCFPSVDQIVDKVTHVRDAAGGSLKYLYIMTNGATEWVDELKQAVQRATAGSQAWDSISSSRDMRLTWEQKYVAQAVDMYAAERAQVFIGNGWSSMTSNVNILRMAKNFPPESCRFW</sequence>
<evidence type="ECO:0000256" key="2">
    <source>
        <dbReference type="ARBA" id="ARBA00023253"/>
    </source>
</evidence>
<dbReference type="InterPro" id="IPR019378">
    <property type="entry name" value="GDP-Fuc_O-FucTrfase"/>
</dbReference>
<keyword evidence="1" id="KW-0808">Transferase</keyword>
<keyword evidence="3" id="KW-0119">Carbohydrate metabolism</keyword>
<dbReference type="RefSeq" id="XP_007770431.1">
    <property type="nucleotide sequence ID" value="XM_007772241.1"/>
</dbReference>
<dbReference type="GO" id="GO:0006004">
    <property type="term" value="P:fucose metabolic process"/>
    <property type="evidence" value="ECO:0007669"/>
    <property type="project" value="UniProtKB-KW"/>
</dbReference>
<accession>A0A5M3MID7</accession>
<evidence type="ECO:0000313" key="4">
    <source>
        <dbReference type="EMBL" id="EIW79008.1"/>
    </source>
</evidence>
<dbReference type="OrthoDB" id="2559662at2759"/>
<reference evidence="5" key="1">
    <citation type="journal article" date="2012" name="Science">
        <title>The Paleozoic origin of enzymatic lignin decomposition reconstructed from 31 fungal genomes.</title>
        <authorList>
            <person name="Floudas D."/>
            <person name="Binder M."/>
            <person name="Riley R."/>
            <person name="Barry K."/>
            <person name="Blanchette R.A."/>
            <person name="Henrissat B."/>
            <person name="Martinez A.T."/>
            <person name="Otillar R."/>
            <person name="Spatafora J.W."/>
            <person name="Yadav J.S."/>
            <person name="Aerts A."/>
            <person name="Benoit I."/>
            <person name="Boyd A."/>
            <person name="Carlson A."/>
            <person name="Copeland A."/>
            <person name="Coutinho P.M."/>
            <person name="de Vries R.P."/>
            <person name="Ferreira P."/>
            <person name="Findley K."/>
            <person name="Foster B."/>
            <person name="Gaskell J."/>
            <person name="Glotzer D."/>
            <person name="Gorecki P."/>
            <person name="Heitman J."/>
            <person name="Hesse C."/>
            <person name="Hori C."/>
            <person name="Igarashi K."/>
            <person name="Jurgens J.A."/>
            <person name="Kallen N."/>
            <person name="Kersten P."/>
            <person name="Kohler A."/>
            <person name="Kuees U."/>
            <person name="Kumar T.K.A."/>
            <person name="Kuo A."/>
            <person name="LaButti K."/>
            <person name="Larrondo L.F."/>
            <person name="Lindquist E."/>
            <person name="Ling A."/>
            <person name="Lombard V."/>
            <person name="Lucas S."/>
            <person name="Lundell T."/>
            <person name="Martin R."/>
            <person name="McLaughlin D.J."/>
            <person name="Morgenstern I."/>
            <person name="Morin E."/>
            <person name="Murat C."/>
            <person name="Nagy L.G."/>
            <person name="Nolan M."/>
            <person name="Ohm R.A."/>
            <person name="Patyshakuliyeva A."/>
            <person name="Rokas A."/>
            <person name="Ruiz-Duenas F.J."/>
            <person name="Sabat G."/>
            <person name="Salamov A."/>
            <person name="Samejima M."/>
            <person name="Schmutz J."/>
            <person name="Slot J.C."/>
            <person name="St John F."/>
            <person name="Stenlid J."/>
            <person name="Sun H."/>
            <person name="Sun S."/>
            <person name="Syed K."/>
            <person name="Tsang A."/>
            <person name="Wiebenga A."/>
            <person name="Young D."/>
            <person name="Pisabarro A."/>
            <person name="Eastwood D.C."/>
            <person name="Martin F."/>
            <person name="Cullen D."/>
            <person name="Grigoriev I.V."/>
            <person name="Hibbett D.S."/>
        </authorList>
    </citation>
    <scope>NUCLEOTIDE SEQUENCE [LARGE SCALE GENOMIC DNA]</scope>
    <source>
        <strain evidence="5">RWD-64-598 SS2</strain>
    </source>
</reference>
<dbReference type="AlphaFoldDB" id="A0A5M3MID7"/>
<protein>
    <submittedName>
        <fullName evidence="4">Uncharacterized protein</fullName>
    </submittedName>
</protein>
<evidence type="ECO:0000256" key="1">
    <source>
        <dbReference type="ARBA" id="ARBA00022679"/>
    </source>
</evidence>
<evidence type="ECO:0000313" key="5">
    <source>
        <dbReference type="Proteomes" id="UP000053558"/>
    </source>
</evidence>
<dbReference type="CDD" id="cd11296">
    <property type="entry name" value="O-FucT_like"/>
    <property type="match status" value="1"/>
</dbReference>
<dbReference type="GeneID" id="19208017"/>
<dbReference type="KEGG" id="cput:CONPUDRAFT_59208"/>
<dbReference type="OMA" id="AMLDIWP"/>
<organism evidence="4 5">
    <name type="scientific">Coniophora puteana (strain RWD-64-598)</name>
    <name type="common">Brown rot fungus</name>
    <dbReference type="NCBI Taxonomy" id="741705"/>
    <lineage>
        <taxon>Eukaryota</taxon>
        <taxon>Fungi</taxon>
        <taxon>Dikarya</taxon>
        <taxon>Basidiomycota</taxon>
        <taxon>Agaricomycotina</taxon>
        <taxon>Agaricomycetes</taxon>
        <taxon>Agaricomycetidae</taxon>
        <taxon>Boletales</taxon>
        <taxon>Coniophorineae</taxon>
        <taxon>Coniophoraceae</taxon>
        <taxon>Coniophora</taxon>
    </lineage>
</organism>
<evidence type="ECO:0000256" key="3">
    <source>
        <dbReference type="ARBA" id="ARBA00023277"/>
    </source>
</evidence>
<name>A0A5M3MID7_CONPW</name>
<gene>
    <name evidence="4" type="ORF">CONPUDRAFT_59208</name>
</gene>
<keyword evidence="2" id="KW-0294">Fucose metabolism</keyword>
<comment type="caution">
    <text evidence="4">The sequence shown here is derived from an EMBL/GenBank/DDBJ whole genome shotgun (WGS) entry which is preliminary data.</text>
</comment>
<proteinExistence type="predicted"/>
<dbReference type="GO" id="GO:0016740">
    <property type="term" value="F:transferase activity"/>
    <property type="evidence" value="ECO:0007669"/>
    <property type="project" value="UniProtKB-KW"/>
</dbReference>
<dbReference type="Gene3D" id="3.40.50.11350">
    <property type="match status" value="1"/>
</dbReference>